<dbReference type="AlphaFoldDB" id="E7QVQ1"/>
<protein>
    <submittedName>
        <fullName evidence="1">Uncharacterized protein</fullName>
    </submittedName>
</protein>
<dbReference type="EMBL" id="AEMG01000015">
    <property type="protein sequence ID" value="EFW91314.1"/>
    <property type="molecule type" value="Genomic_DNA"/>
</dbReference>
<proteinExistence type="predicted"/>
<reference evidence="1 2" key="1">
    <citation type="journal article" date="2014" name="ISME J.">
        <title>Trehalose/2-sulfotrehalose biosynthesis and glycine-betaine uptake are widely spread mechanisms for osmoadaptation in the Halobacteriales.</title>
        <authorList>
            <person name="Youssef N.H."/>
            <person name="Savage-Ashlock K.N."/>
            <person name="McCully A.L."/>
            <person name="Luedtke B."/>
            <person name="Shaw E.I."/>
            <person name="Hoff W.D."/>
            <person name="Elshahed M.S."/>
        </authorList>
    </citation>
    <scope>NUCLEOTIDE SEQUENCE [LARGE SCALE GENOMIC DNA]</scope>
    <source>
        <strain evidence="1 2">DX253</strain>
    </source>
</reference>
<dbReference type="Proteomes" id="UP000003751">
    <property type="component" value="Unassembled WGS sequence"/>
</dbReference>
<name>E7QVQ1_HALPU</name>
<sequence>MEALRSAIPSGVGRWKYMARFERPTDIEGGG</sequence>
<organism evidence="1 2">
    <name type="scientific">Haladaptatus paucihalophilus DX253</name>
    <dbReference type="NCBI Taxonomy" id="797209"/>
    <lineage>
        <taxon>Archaea</taxon>
        <taxon>Methanobacteriati</taxon>
        <taxon>Methanobacteriota</taxon>
        <taxon>Stenosarchaea group</taxon>
        <taxon>Halobacteria</taxon>
        <taxon>Halobacteriales</taxon>
        <taxon>Haladaptataceae</taxon>
        <taxon>Haladaptatus</taxon>
    </lineage>
</organism>
<comment type="caution">
    <text evidence="1">The sequence shown here is derived from an EMBL/GenBank/DDBJ whole genome shotgun (WGS) entry which is preliminary data.</text>
</comment>
<gene>
    <name evidence="1" type="ORF">ZOD2009_14436</name>
</gene>
<evidence type="ECO:0000313" key="2">
    <source>
        <dbReference type="Proteomes" id="UP000003751"/>
    </source>
</evidence>
<evidence type="ECO:0000313" key="1">
    <source>
        <dbReference type="EMBL" id="EFW91314.1"/>
    </source>
</evidence>
<accession>E7QVQ1</accession>